<reference evidence="2" key="1">
    <citation type="submission" date="2022-01" db="EMBL/GenBank/DDBJ databases">
        <authorList>
            <person name="King R."/>
        </authorList>
    </citation>
    <scope>NUCLEOTIDE SEQUENCE</scope>
</reference>
<organism evidence="2 3">
    <name type="scientific">Chironomus riparius</name>
    <dbReference type="NCBI Taxonomy" id="315576"/>
    <lineage>
        <taxon>Eukaryota</taxon>
        <taxon>Metazoa</taxon>
        <taxon>Ecdysozoa</taxon>
        <taxon>Arthropoda</taxon>
        <taxon>Hexapoda</taxon>
        <taxon>Insecta</taxon>
        <taxon>Pterygota</taxon>
        <taxon>Neoptera</taxon>
        <taxon>Endopterygota</taxon>
        <taxon>Diptera</taxon>
        <taxon>Nematocera</taxon>
        <taxon>Chironomoidea</taxon>
        <taxon>Chironomidae</taxon>
        <taxon>Chironominae</taxon>
        <taxon>Chironomus</taxon>
    </lineage>
</organism>
<proteinExistence type="predicted"/>
<dbReference type="EMBL" id="OU895880">
    <property type="protein sequence ID" value="CAG9811937.1"/>
    <property type="molecule type" value="Genomic_DNA"/>
</dbReference>
<reference evidence="2" key="2">
    <citation type="submission" date="2022-10" db="EMBL/GenBank/DDBJ databases">
        <authorList>
            <consortium name="ENA_rothamsted_submissions"/>
            <consortium name="culmorum"/>
            <person name="King R."/>
        </authorList>
    </citation>
    <scope>NUCLEOTIDE SEQUENCE</scope>
</reference>
<sequence length="231" mass="25985">MFKFLIILISFGIVASQRSQFVDYILDLQYAVGYIHDEIQDTTWQTRYDMSDELTEIVKDAMTEITNGLTTYLGMRDRYTGYIEANRTPENTQCIDTAIANWPRIQNAAGAAIAVCGSNPMNPLHLNVFGYHNFVNSHRQLKFDAQNIVLNAFTKVNPMTNVMDLSPTVEQDINTIYDRYQAEVVPELTTRLEGFAQLRSEIPPEVHDCIATALNNFSSQAGLIVQASASC</sequence>
<dbReference type="Proteomes" id="UP001153620">
    <property type="component" value="Chromosome 4"/>
</dbReference>
<name>A0A9N9WZ63_9DIPT</name>
<evidence type="ECO:0000313" key="2">
    <source>
        <dbReference type="EMBL" id="CAG9811937.1"/>
    </source>
</evidence>
<evidence type="ECO:0000313" key="3">
    <source>
        <dbReference type="Proteomes" id="UP001153620"/>
    </source>
</evidence>
<accession>A0A9N9WZ63</accession>
<feature type="chain" id="PRO_5040448048" evidence="1">
    <location>
        <begin position="17"/>
        <end position="231"/>
    </location>
</feature>
<dbReference type="AlphaFoldDB" id="A0A9N9WZ63"/>
<keyword evidence="1" id="KW-0732">Signal</keyword>
<keyword evidence="3" id="KW-1185">Reference proteome</keyword>
<gene>
    <name evidence="2" type="ORF">CHIRRI_LOCUS14744</name>
</gene>
<dbReference type="OrthoDB" id="7731098at2759"/>
<protein>
    <submittedName>
        <fullName evidence="2">Uncharacterized protein</fullName>
    </submittedName>
</protein>
<evidence type="ECO:0000256" key="1">
    <source>
        <dbReference type="SAM" id="SignalP"/>
    </source>
</evidence>
<feature type="signal peptide" evidence="1">
    <location>
        <begin position="1"/>
        <end position="16"/>
    </location>
</feature>